<evidence type="ECO:0000256" key="9">
    <source>
        <dbReference type="RuleBase" id="RU004480"/>
    </source>
</evidence>
<dbReference type="PROSITE" id="PS00488">
    <property type="entry name" value="PAL_HISTIDASE"/>
    <property type="match status" value="1"/>
</dbReference>
<dbReference type="Pfam" id="PF00221">
    <property type="entry name" value="Lyase_aromatic"/>
    <property type="match status" value="1"/>
</dbReference>
<dbReference type="OrthoDB" id="9806955at2"/>
<dbReference type="InterPro" id="IPR005921">
    <property type="entry name" value="HutH"/>
</dbReference>
<evidence type="ECO:0000256" key="6">
    <source>
        <dbReference type="NCBIfam" id="TIGR01225"/>
    </source>
</evidence>
<dbReference type="InterPro" id="IPR024083">
    <property type="entry name" value="Fumarase/histidase_N"/>
</dbReference>
<dbReference type="EMBL" id="FPAS01000003">
    <property type="protein sequence ID" value="SFT75450.1"/>
    <property type="molecule type" value="Genomic_DNA"/>
</dbReference>
<dbReference type="CDD" id="cd00332">
    <property type="entry name" value="PAL-HAL"/>
    <property type="match status" value="1"/>
</dbReference>
<keyword evidence="11" id="KW-1185">Reference proteome</keyword>
<dbReference type="RefSeq" id="WP_090249356.1">
    <property type="nucleotide sequence ID" value="NZ_FPAS01000003.1"/>
</dbReference>
<dbReference type="GO" id="GO:0019556">
    <property type="term" value="P:L-histidine catabolic process to glutamate and formamide"/>
    <property type="evidence" value="ECO:0007669"/>
    <property type="project" value="UniProtKB-UniPathway"/>
</dbReference>
<evidence type="ECO:0000256" key="3">
    <source>
        <dbReference type="ARBA" id="ARBA00022808"/>
    </source>
</evidence>
<dbReference type="Proteomes" id="UP000236454">
    <property type="component" value="Unassembled WGS sequence"/>
</dbReference>
<reference evidence="10 11" key="1">
    <citation type="submission" date="2016-10" db="EMBL/GenBank/DDBJ databases">
        <authorList>
            <person name="de Groot N.N."/>
        </authorList>
    </citation>
    <scope>NUCLEOTIDE SEQUENCE [LARGE SCALE GENOMIC DNA]</scope>
    <source>
        <strain evidence="10 11">CGMCC 1.7005</strain>
    </source>
</reference>
<name>A0A1I7AKN4_9FLAO</name>
<dbReference type="NCBIfam" id="TIGR01225">
    <property type="entry name" value="hutH"/>
    <property type="match status" value="1"/>
</dbReference>
<dbReference type="SUPFAM" id="SSF48557">
    <property type="entry name" value="L-aspartase-like"/>
    <property type="match status" value="1"/>
</dbReference>
<comment type="pathway">
    <text evidence="1 8">Amino-acid degradation; L-histidine degradation into L-glutamate; N-formimidoyl-L-glutamate from L-histidine: step 1/3.</text>
</comment>
<proteinExistence type="inferred from homology"/>
<dbReference type="PANTHER" id="PTHR10362">
    <property type="entry name" value="HISTIDINE AMMONIA-LYASE"/>
    <property type="match status" value="1"/>
</dbReference>
<dbReference type="Gene3D" id="1.10.275.10">
    <property type="entry name" value="Fumarase/aspartase (N-terminal domain)"/>
    <property type="match status" value="1"/>
</dbReference>
<dbReference type="FunFam" id="1.20.200.10:FF:000003">
    <property type="entry name" value="Histidine ammonia-lyase"/>
    <property type="match status" value="1"/>
</dbReference>
<dbReference type="Gene3D" id="1.20.200.10">
    <property type="entry name" value="Fumarase/aspartase (Central domain)"/>
    <property type="match status" value="1"/>
</dbReference>
<evidence type="ECO:0000256" key="1">
    <source>
        <dbReference type="ARBA" id="ARBA00005113"/>
    </source>
</evidence>
<gene>
    <name evidence="10" type="ORF">SAMN05216474_2179</name>
</gene>
<dbReference type="InterPro" id="IPR022313">
    <property type="entry name" value="Phe/His_NH3-lyase_AS"/>
</dbReference>
<dbReference type="InterPro" id="IPR008948">
    <property type="entry name" value="L-Aspartase-like"/>
</dbReference>
<dbReference type="FunFam" id="1.10.275.10:FF:000005">
    <property type="entry name" value="Histidine ammonia-lyase"/>
    <property type="match status" value="1"/>
</dbReference>
<comment type="similarity">
    <text evidence="7">Belongs to the PAL/histidase family.</text>
</comment>
<evidence type="ECO:0000256" key="7">
    <source>
        <dbReference type="RuleBase" id="RU003954"/>
    </source>
</evidence>
<evidence type="ECO:0000256" key="2">
    <source>
        <dbReference type="ARBA" id="ARBA00012994"/>
    </source>
</evidence>
<comment type="subcellular location">
    <subcellularLocation>
        <location evidence="9">Cytoplasm</location>
    </subcellularLocation>
</comment>
<evidence type="ECO:0000313" key="11">
    <source>
        <dbReference type="Proteomes" id="UP000236454"/>
    </source>
</evidence>
<dbReference type="GO" id="GO:0004397">
    <property type="term" value="F:histidine ammonia-lyase activity"/>
    <property type="evidence" value="ECO:0007669"/>
    <property type="project" value="UniProtKB-UniRule"/>
</dbReference>
<dbReference type="GO" id="GO:0005737">
    <property type="term" value="C:cytoplasm"/>
    <property type="evidence" value="ECO:0007669"/>
    <property type="project" value="UniProtKB-SubCell"/>
</dbReference>
<dbReference type="STRING" id="477690.SAMN05216474_2179"/>
<comment type="catalytic activity">
    <reaction evidence="5 8">
        <text>L-histidine = trans-urocanate + NH4(+)</text>
        <dbReference type="Rhea" id="RHEA:21232"/>
        <dbReference type="ChEBI" id="CHEBI:17771"/>
        <dbReference type="ChEBI" id="CHEBI:28938"/>
        <dbReference type="ChEBI" id="CHEBI:57595"/>
        <dbReference type="EC" id="4.3.1.3"/>
    </reaction>
</comment>
<dbReference type="GO" id="GO:0019557">
    <property type="term" value="P:L-histidine catabolic process to glutamate and formate"/>
    <property type="evidence" value="ECO:0007669"/>
    <property type="project" value="UniProtKB-UniPathway"/>
</dbReference>
<protein>
    <recommendedName>
        <fullName evidence="2 6">Histidine ammonia-lyase</fullName>
        <ecNumber evidence="2 6">4.3.1.3</ecNumber>
    </recommendedName>
</protein>
<dbReference type="NCBIfam" id="NF006871">
    <property type="entry name" value="PRK09367.1"/>
    <property type="match status" value="1"/>
</dbReference>
<evidence type="ECO:0000256" key="4">
    <source>
        <dbReference type="ARBA" id="ARBA00023239"/>
    </source>
</evidence>
<keyword evidence="3 8" id="KW-0369">Histidine metabolism</keyword>
<accession>A0A1I7AKN4</accession>
<dbReference type="EC" id="4.3.1.3" evidence="2 6"/>
<organism evidence="10 11">
    <name type="scientific">Lishizhenia tianjinensis</name>
    <dbReference type="NCBI Taxonomy" id="477690"/>
    <lineage>
        <taxon>Bacteria</taxon>
        <taxon>Pseudomonadati</taxon>
        <taxon>Bacteroidota</taxon>
        <taxon>Flavobacteriia</taxon>
        <taxon>Flavobacteriales</taxon>
        <taxon>Crocinitomicaceae</taxon>
        <taxon>Lishizhenia</taxon>
    </lineage>
</organism>
<dbReference type="UniPathway" id="UPA00379">
    <property type="reaction ID" value="UER00549"/>
</dbReference>
<evidence type="ECO:0000313" key="10">
    <source>
        <dbReference type="EMBL" id="SFT75450.1"/>
    </source>
</evidence>
<keyword evidence="4 7" id="KW-0456">Lyase</keyword>
<dbReference type="InterPro" id="IPR001106">
    <property type="entry name" value="Aromatic_Lyase"/>
</dbReference>
<sequence>MVHILNNQELTIEEVIALAEGNVKVELGEDAKAAILKCRAYLDNKVAEGKEIIYGINTGFGSLCDTVISADKLEQLQVNLVRSHACGTGEEVPQEIVKLMLILKAMGLSHGNSGAQLETIERLLFFFNNNIIPQVYQQGSLGASGDLAPLAHIALAIIGEGKVYHNGELKDTAEVNKAFGLEGIELKSKEGLALLNGTQFMSAYGTYCVNKAEDIFEKALKIAAISLEGYDGRIEPFGSEVNEIRNQIGQIRVGQIMTDLLQGSEIIAQEKAHVQDPYCFRCTPQVLGASWDTIQHAKNVVTREINAVTDNPTIFVDEDKVVSAGNFHGQPLALILDFLAIALAEIGSISERRSYKLNSGTRSLPAFLVANPGLNSGLMISQYTAASIVSQNKQLCTPASVDTIDSSNGQEDHVSMGANAATKLHRVVENVYQILGIEMVHATQAIEFRKPLQTSSVLQNIITNFRAEIPFIEEDRNLGAELRKSKDLVKATEIWNQK</sequence>
<evidence type="ECO:0000256" key="8">
    <source>
        <dbReference type="RuleBase" id="RU004479"/>
    </source>
</evidence>
<evidence type="ECO:0000256" key="5">
    <source>
        <dbReference type="ARBA" id="ARBA00049269"/>
    </source>
</evidence>
<dbReference type="AlphaFoldDB" id="A0A1I7AKN4"/>